<dbReference type="Proteomes" id="UP000562492">
    <property type="component" value="Unassembled WGS sequence"/>
</dbReference>
<dbReference type="EMBL" id="JACHKZ010000002">
    <property type="protein sequence ID" value="MBB6576400.1"/>
    <property type="molecule type" value="Genomic_DNA"/>
</dbReference>
<name>A0ABR6RB76_9BURK</name>
<organism evidence="1 2">
    <name type="scientific">Comamonas odontotermitis</name>
    <dbReference type="NCBI Taxonomy" id="379895"/>
    <lineage>
        <taxon>Bacteria</taxon>
        <taxon>Pseudomonadati</taxon>
        <taxon>Pseudomonadota</taxon>
        <taxon>Betaproteobacteria</taxon>
        <taxon>Burkholderiales</taxon>
        <taxon>Comamonadaceae</taxon>
        <taxon>Comamonas</taxon>
    </lineage>
</organism>
<accession>A0ABR6RB76</accession>
<reference evidence="1 2" key="1">
    <citation type="submission" date="2020-08" db="EMBL/GenBank/DDBJ databases">
        <title>Functional genomics of gut bacteria from endangered species of beetles.</title>
        <authorList>
            <person name="Carlos-Shanley C."/>
        </authorList>
    </citation>
    <scope>NUCLEOTIDE SEQUENCE [LARGE SCALE GENOMIC DNA]</scope>
    <source>
        <strain evidence="1 2">S00124</strain>
    </source>
</reference>
<keyword evidence="2" id="KW-1185">Reference proteome</keyword>
<evidence type="ECO:0000313" key="2">
    <source>
        <dbReference type="Proteomes" id="UP000562492"/>
    </source>
</evidence>
<dbReference type="RefSeq" id="WP_184704852.1">
    <property type="nucleotide sequence ID" value="NZ_JACHKZ010000002.1"/>
</dbReference>
<proteinExistence type="predicted"/>
<gene>
    <name evidence="1" type="ORF">HNP33_000448</name>
</gene>
<comment type="caution">
    <text evidence="1">The sequence shown here is derived from an EMBL/GenBank/DDBJ whole genome shotgun (WGS) entry which is preliminary data.</text>
</comment>
<protein>
    <submittedName>
        <fullName evidence="1">Uncharacterized protein</fullName>
    </submittedName>
</protein>
<sequence length="76" mass="8539">MTDIHSINLDKLRNIVQKFAHSDFTAAQIAADYWDGATDQIAASRDQFEALLQRNAALLGIQEVGATQPMRWHTLQ</sequence>
<evidence type="ECO:0000313" key="1">
    <source>
        <dbReference type="EMBL" id="MBB6576400.1"/>
    </source>
</evidence>